<name>A0ABN8RJ02_9CNID</name>
<dbReference type="Pfam" id="PF05773">
    <property type="entry name" value="RWD"/>
    <property type="match status" value="1"/>
</dbReference>
<proteinExistence type="predicted"/>
<evidence type="ECO:0000256" key="5">
    <source>
        <dbReference type="ARBA" id="ARBA00023242"/>
    </source>
</evidence>
<accession>A0ABN8RJ02</accession>
<dbReference type="PROSITE" id="PS50908">
    <property type="entry name" value="RWD"/>
    <property type="match status" value="1"/>
</dbReference>
<reference evidence="7 8" key="1">
    <citation type="submission" date="2022-05" db="EMBL/GenBank/DDBJ databases">
        <authorList>
            <consortium name="Genoscope - CEA"/>
            <person name="William W."/>
        </authorList>
    </citation>
    <scope>NUCLEOTIDE SEQUENCE [LARGE SCALE GENOMIC DNA]</scope>
</reference>
<dbReference type="InterPro" id="IPR016135">
    <property type="entry name" value="UBQ-conjugating_enzyme/RWD"/>
</dbReference>
<gene>
    <name evidence="7" type="ORF">PLOB_00019169</name>
</gene>
<keyword evidence="4" id="KW-0963">Cytoplasm</keyword>
<dbReference type="InterPro" id="IPR006575">
    <property type="entry name" value="RWD_dom"/>
</dbReference>
<sequence>MAASEVLDEILALKSIFCNPGEFYLINPSSLEDIEEPQGPISFKIAVKCDPQQDLTSVANSSENDIATSSFTVEMTVSLQPDYPGTLPDISLSCMGMFKKSLSSLKSNLIKYATSLLTTGSEAIIMDLTIWLQENARSFLDKVELSSERKLPIESKFILLLKLDHMRNKSRYIRTIARWVDELKLSGRIFFAGYLIFLLLTGAAESVKEYLRRHKTCSVDVDSSGKPCKEKMMNILMHEQDLINLSICDFCEVECKSPSELEVKFAEMELEHLFKEHIQPLL</sequence>
<dbReference type="PANTHER" id="PTHR15628:SF1">
    <property type="entry name" value="RWD DOMAIN-CONTAINING PROTEIN 3"/>
    <property type="match status" value="1"/>
</dbReference>
<dbReference type="Gene3D" id="3.10.110.10">
    <property type="entry name" value="Ubiquitin Conjugating Enzyme"/>
    <property type="match status" value="1"/>
</dbReference>
<evidence type="ECO:0000256" key="1">
    <source>
        <dbReference type="ARBA" id="ARBA00004123"/>
    </source>
</evidence>
<dbReference type="PANTHER" id="PTHR15628">
    <property type="entry name" value="RWD DOMAIN-CONTAINING PROTEIN 3"/>
    <property type="match status" value="1"/>
</dbReference>
<dbReference type="InterPro" id="IPR038840">
    <property type="entry name" value="RWDD3"/>
</dbReference>
<keyword evidence="8" id="KW-1185">Reference proteome</keyword>
<dbReference type="SMART" id="SM00591">
    <property type="entry name" value="RWD"/>
    <property type="match status" value="1"/>
</dbReference>
<comment type="caution">
    <text evidence="7">The sequence shown here is derived from an EMBL/GenBank/DDBJ whole genome shotgun (WGS) entry which is preliminary data.</text>
</comment>
<protein>
    <recommendedName>
        <fullName evidence="3">RWD domain-containing protein 3</fullName>
    </recommendedName>
</protein>
<dbReference type="SUPFAM" id="SSF54495">
    <property type="entry name" value="UBC-like"/>
    <property type="match status" value="1"/>
</dbReference>
<evidence type="ECO:0000313" key="7">
    <source>
        <dbReference type="EMBL" id="CAH3177307.1"/>
    </source>
</evidence>
<evidence type="ECO:0000313" key="8">
    <source>
        <dbReference type="Proteomes" id="UP001159405"/>
    </source>
</evidence>
<dbReference type="EMBL" id="CALNXK010000223">
    <property type="protein sequence ID" value="CAH3177307.1"/>
    <property type="molecule type" value="Genomic_DNA"/>
</dbReference>
<evidence type="ECO:0000256" key="2">
    <source>
        <dbReference type="ARBA" id="ARBA00004496"/>
    </source>
</evidence>
<keyword evidence="5" id="KW-0539">Nucleus</keyword>
<feature type="domain" description="RWD" evidence="6">
    <location>
        <begin position="8"/>
        <end position="139"/>
    </location>
</feature>
<dbReference type="Proteomes" id="UP001159405">
    <property type="component" value="Unassembled WGS sequence"/>
</dbReference>
<evidence type="ECO:0000256" key="4">
    <source>
        <dbReference type="ARBA" id="ARBA00022490"/>
    </source>
</evidence>
<dbReference type="CDD" id="cd24164">
    <property type="entry name" value="RWDD3_C"/>
    <property type="match status" value="1"/>
</dbReference>
<comment type="subcellular location">
    <subcellularLocation>
        <location evidence="2">Cytoplasm</location>
    </subcellularLocation>
    <subcellularLocation>
        <location evidence="1">Nucleus</location>
    </subcellularLocation>
</comment>
<evidence type="ECO:0000256" key="3">
    <source>
        <dbReference type="ARBA" id="ARBA00015444"/>
    </source>
</evidence>
<evidence type="ECO:0000259" key="6">
    <source>
        <dbReference type="PROSITE" id="PS50908"/>
    </source>
</evidence>
<organism evidence="7 8">
    <name type="scientific">Porites lobata</name>
    <dbReference type="NCBI Taxonomy" id="104759"/>
    <lineage>
        <taxon>Eukaryota</taxon>
        <taxon>Metazoa</taxon>
        <taxon>Cnidaria</taxon>
        <taxon>Anthozoa</taxon>
        <taxon>Hexacorallia</taxon>
        <taxon>Scleractinia</taxon>
        <taxon>Fungiina</taxon>
        <taxon>Poritidae</taxon>
        <taxon>Porites</taxon>
    </lineage>
</organism>